<evidence type="ECO:0000313" key="5">
    <source>
        <dbReference type="Proteomes" id="UP000095038"/>
    </source>
</evidence>
<dbReference type="InterPro" id="IPR036338">
    <property type="entry name" value="Aha1"/>
</dbReference>
<proteinExistence type="inferred from homology"/>
<dbReference type="Gene3D" id="3.15.10.20">
    <property type="entry name" value="Activator of Hsp90 ATPase Aha1, N-terminal domain"/>
    <property type="match status" value="1"/>
</dbReference>
<dbReference type="InterPro" id="IPR023393">
    <property type="entry name" value="START-like_dom_sf"/>
</dbReference>
<gene>
    <name evidence="4" type="ORF">ASCRUDRAFT_80384</name>
</gene>
<dbReference type="GO" id="GO:0051087">
    <property type="term" value="F:protein-folding chaperone binding"/>
    <property type="evidence" value="ECO:0007669"/>
    <property type="project" value="EnsemblFungi"/>
</dbReference>
<dbReference type="GeneID" id="30968124"/>
<evidence type="ECO:0000256" key="1">
    <source>
        <dbReference type="ARBA" id="ARBA00006817"/>
    </source>
</evidence>
<evidence type="ECO:0000256" key="2">
    <source>
        <dbReference type="SAM" id="MobiDB-lite"/>
    </source>
</evidence>
<dbReference type="SUPFAM" id="SSF103111">
    <property type="entry name" value="Activator of Hsp90 ATPase, Aha1"/>
    <property type="match status" value="1"/>
</dbReference>
<reference evidence="5" key="1">
    <citation type="submission" date="2016-05" db="EMBL/GenBank/DDBJ databases">
        <title>Comparative genomics of biotechnologically important yeasts.</title>
        <authorList>
            <consortium name="DOE Joint Genome Institute"/>
            <person name="Riley R."/>
            <person name="Haridas S."/>
            <person name="Wolfe K.H."/>
            <person name="Lopes M.R."/>
            <person name="Hittinger C.T."/>
            <person name="Goker M."/>
            <person name="Salamov A."/>
            <person name="Wisecaver J."/>
            <person name="Long T.M."/>
            <person name="Aerts A.L."/>
            <person name="Barry K."/>
            <person name="Choi C."/>
            <person name="Clum A."/>
            <person name="Coughlan A.Y."/>
            <person name="Deshpande S."/>
            <person name="Douglass A.P."/>
            <person name="Hanson S.J."/>
            <person name="Klenk H.-P."/>
            <person name="Labutti K."/>
            <person name="Lapidus A."/>
            <person name="Lindquist E."/>
            <person name="Lipzen A."/>
            <person name="Meier-Kolthoff J.P."/>
            <person name="Ohm R.A."/>
            <person name="Otillar R.P."/>
            <person name="Pangilinan J."/>
            <person name="Peng Y."/>
            <person name="Rokas A."/>
            <person name="Rosa C.A."/>
            <person name="Scheuner C."/>
            <person name="Sibirny A.A."/>
            <person name="Slot J.C."/>
            <person name="Stielow J.B."/>
            <person name="Sun H."/>
            <person name="Kurtzman C.P."/>
            <person name="Blackwell M."/>
            <person name="Grigoriev I.V."/>
            <person name="Jeffries T.W."/>
        </authorList>
    </citation>
    <scope>NUCLEOTIDE SEQUENCE [LARGE SCALE GENOMIC DNA]</scope>
    <source>
        <strain evidence="5">DSM 1968</strain>
    </source>
</reference>
<dbReference type="PANTHER" id="PTHR13009:SF22">
    <property type="entry name" value="LD43819P"/>
    <property type="match status" value="1"/>
</dbReference>
<dbReference type="InterPro" id="IPR015310">
    <property type="entry name" value="AHSA1-like_N"/>
</dbReference>
<dbReference type="FunCoup" id="A0A1D2VKG1">
    <property type="interactions" value="1353"/>
</dbReference>
<name>A0A1D2VKG1_9ASCO</name>
<feature type="compositionally biased region" description="Low complexity" evidence="2">
    <location>
        <begin position="162"/>
        <end position="210"/>
    </location>
</feature>
<dbReference type="EMBL" id="KV454478">
    <property type="protein sequence ID" value="ODV62068.1"/>
    <property type="molecule type" value="Genomic_DNA"/>
</dbReference>
<feature type="domain" description="Activator of Hsp90 ATPase AHSA1-like N-terminal" evidence="3">
    <location>
        <begin position="13"/>
        <end position="144"/>
    </location>
</feature>
<dbReference type="GO" id="GO:0001671">
    <property type="term" value="F:ATPase activator activity"/>
    <property type="evidence" value="ECO:0007669"/>
    <property type="project" value="EnsemblFungi"/>
</dbReference>
<dbReference type="Gene3D" id="3.30.530.20">
    <property type="match status" value="1"/>
</dbReference>
<dbReference type="Pfam" id="PF09229">
    <property type="entry name" value="Aha1_N"/>
    <property type="match status" value="1"/>
</dbReference>
<dbReference type="InterPro" id="IPR013538">
    <property type="entry name" value="ASHA1/2-like_C"/>
</dbReference>
<evidence type="ECO:0000313" key="4">
    <source>
        <dbReference type="EMBL" id="ODV62068.1"/>
    </source>
</evidence>
<sequence length="345" mass="39112">MVVNNPNNWHWVDKNCKDWAKSYLNQKLLDLSASNDSYNLKITKINSIEGDVEVCQRKGKIISLFDLKLILEFNATSLSDNTQINGTITVPELAYDTSFDEFQFISSIFNENNTNISIKPFIKSNLVPLLRKILSNFNNDLISQNSNDIQIPLDQVQSNLTSSNQKNSISTSSNSTKSKINDSTTKFTSNSSKKSSSSSPSHPASNSNIPKYNTSTLHIESTFNTTAEQLYLTLLDKQRVAAWSRSLPIIEPIENSDYSLFNNNIQGKLLKLIPNEKIQMTWRLNDWKQNHFANLNISFYQSDSDTKLIADFTGIPIGEEDKTENNFNNYYIRSIKLTFGFGLVL</sequence>
<dbReference type="Pfam" id="PF08327">
    <property type="entry name" value="AHSA1"/>
    <property type="match status" value="1"/>
</dbReference>
<dbReference type="SMART" id="SM01000">
    <property type="entry name" value="Aha1_N"/>
    <property type="match status" value="1"/>
</dbReference>
<dbReference type="GO" id="GO:0006457">
    <property type="term" value="P:protein folding"/>
    <property type="evidence" value="ECO:0007669"/>
    <property type="project" value="EnsemblFungi"/>
</dbReference>
<dbReference type="GO" id="GO:0006606">
    <property type="term" value="P:protein import into nucleus"/>
    <property type="evidence" value="ECO:0007669"/>
    <property type="project" value="EnsemblFungi"/>
</dbReference>
<dbReference type="AlphaFoldDB" id="A0A1D2VKG1"/>
<keyword evidence="5" id="KW-1185">Reference proteome</keyword>
<dbReference type="PANTHER" id="PTHR13009">
    <property type="entry name" value="HEAT SHOCK PROTEIN 90 HSP90 CO-CHAPERONE AHA-1"/>
    <property type="match status" value="1"/>
</dbReference>
<organism evidence="4 5">
    <name type="scientific">Ascoidea rubescens DSM 1968</name>
    <dbReference type="NCBI Taxonomy" id="1344418"/>
    <lineage>
        <taxon>Eukaryota</taxon>
        <taxon>Fungi</taxon>
        <taxon>Dikarya</taxon>
        <taxon>Ascomycota</taxon>
        <taxon>Saccharomycotina</taxon>
        <taxon>Saccharomycetes</taxon>
        <taxon>Ascoideaceae</taxon>
        <taxon>Ascoidea</taxon>
    </lineage>
</organism>
<accession>A0A1D2VKG1</accession>
<dbReference type="InParanoid" id="A0A1D2VKG1"/>
<feature type="region of interest" description="Disordered" evidence="2">
    <location>
        <begin position="162"/>
        <end position="211"/>
    </location>
</feature>
<dbReference type="GO" id="GO:0005829">
    <property type="term" value="C:cytosol"/>
    <property type="evidence" value="ECO:0007669"/>
    <property type="project" value="TreeGrafter"/>
</dbReference>
<protein>
    <recommendedName>
        <fullName evidence="3">Activator of Hsp90 ATPase AHSA1-like N-terminal domain-containing protein</fullName>
    </recommendedName>
</protein>
<dbReference type="STRING" id="1344418.A0A1D2VKG1"/>
<dbReference type="RefSeq" id="XP_020048375.1">
    <property type="nucleotide sequence ID" value="XM_020194488.1"/>
</dbReference>
<dbReference type="SUPFAM" id="SSF55961">
    <property type="entry name" value="Bet v1-like"/>
    <property type="match status" value="1"/>
</dbReference>
<dbReference type="GO" id="GO:0005634">
    <property type="term" value="C:nucleus"/>
    <property type="evidence" value="ECO:0007669"/>
    <property type="project" value="EnsemblFungi"/>
</dbReference>
<dbReference type="OrthoDB" id="567237at2759"/>
<dbReference type="CDD" id="cd08892">
    <property type="entry name" value="SRPBCC_Aha1"/>
    <property type="match status" value="1"/>
</dbReference>
<dbReference type="Proteomes" id="UP000095038">
    <property type="component" value="Unassembled WGS sequence"/>
</dbReference>
<evidence type="ECO:0000259" key="3">
    <source>
        <dbReference type="SMART" id="SM01000"/>
    </source>
</evidence>
<comment type="similarity">
    <text evidence="1">Belongs to the AHA1 family.</text>
</comment>